<organism evidence="5 6">
    <name type="scientific">Durusdinium trenchii</name>
    <dbReference type="NCBI Taxonomy" id="1381693"/>
    <lineage>
        <taxon>Eukaryota</taxon>
        <taxon>Sar</taxon>
        <taxon>Alveolata</taxon>
        <taxon>Dinophyceae</taxon>
        <taxon>Suessiales</taxon>
        <taxon>Symbiodiniaceae</taxon>
        <taxon>Durusdinium</taxon>
    </lineage>
</organism>
<evidence type="ECO:0000256" key="2">
    <source>
        <dbReference type="ARBA" id="ARBA00022837"/>
    </source>
</evidence>
<feature type="domain" description="EF-hand" evidence="4">
    <location>
        <begin position="117"/>
        <end position="143"/>
    </location>
</feature>
<reference evidence="5 6" key="1">
    <citation type="submission" date="2024-02" db="EMBL/GenBank/DDBJ databases">
        <authorList>
            <person name="Chen Y."/>
            <person name="Shah S."/>
            <person name="Dougan E. K."/>
            <person name="Thang M."/>
            <person name="Chan C."/>
        </authorList>
    </citation>
    <scope>NUCLEOTIDE SEQUENCE [LARGE SCALE GENOMIC DNA]</scope>
</reference>
<evidence type="ECO:0000313" key="6">
    <source>
        <dbReference type="Proteomes" id="UP001642464"/>
    </source>
</evidence>
<dbReference type="InterPro" id="IPR050145">
    <property type="entry name" value="Centrin_CML-like"/>
</dbReference>
<evidence type="ECO:0000313" key="5">
    <source>
        <dbReference type="EMBL" id="CAK9045606.1"/>
    </source>
</evidence>
<sequence>MECQLKCLLLLNAFNVGYIGYITLIHQKGPRNSGGKPELDAGQQSPTDEEINEIFLKSADLRHYARFVARSSESICNILRFQLPGYKMSKEELQGMADKMGIQLNNLCYLKQDTEEFDAYDEDRSGYIDVKELKGLLEKLGEELSEEELDQAFRELDSDGSGEIESGTERRRPTRLSLSV</sequence>
<evidence type="ECO:0000256" key="1">
    <source>
        <dbReference type="ARBA" id="ARBA00022737"/>
    </source>
</evidence>
<keyword evidence="1" id="KW-0677">Repeat</keyword>
<dbReference type="PANTHER" id="PTHR23050">
    <property type="entry name" value="CALCIUM BINDING PROTEIN"/>
    <property type="match status" value="1"/>
</dbReference>
<keyword evidence="2" id="KW-0106">Calcium</keyword>
<protein>
    <submittedName>
        <fullName evidence="5">Calmodulin-related protein</fullName>
    </submittedName>
</protein>
<dbReference type="Pfam" id="PF13499">
    <property type="entry name" value="EF-hand_7"/>
    <property type="match status" value="1"/>
</dbReference>
<dbReference type="Gene3D" id="1.10.238.10">
    <property type="entry name" value="EF-hand"/>
    <property type="match status" value="1"/>
</dbReference>
<evidence type="ECO:0000256" key="3">
    <source>
        <dbReference type="SAM" id="MobiDB-lite"/>
    </source>
</evidence>
<accession>A0ABP0M3H9</accession>
<feature type="region of interest" description="Disordered" evidence="3">
    <location>
        <begin position="155"/>
        <end position="180"/>
    </location>
</feature>
<dbReference type="InterPro" id="IPR018247">
    <property type="entry name" value="EF_Hand_1_Ca_BS"/>
</dbReference>
<dbReference type="PROSITE" id="PS00018">
    <property type="entry name" value="EF_HAND_1"/>
    <property type="match status" value="1"/>
</dbReference>
<keyword evidence="6" id="KW-1185">Reference proteome</keyword>
<dbReference type="InterPro" id="IPR002048">
    <property type="entry name" value="EF_hand_dom"/>
</dbReference>
<proteinExistence type="predicted"/>
<dbReference type="Proteomes" id="UP001642464">
    <property type="component" value="Unassembled WGS sequence"/>
</dbReference>
<gene>
    <name evidence="5" type="ORF">SCF082_LOCUS25766</name>
</gene>
<dbReference type="SMART" id="SM00054">
    <property type="entry name" value="EFh"/>
    <property type="match status" value="2"/>
</dbReference>
<dbReference type="EMBL" id="CAXAMM010019391">
    <property type="protein sequence ID" value="CAK9045606.1"/>
    <property type="molecule type" value="Genomic_DNA"/>
</dbReference>
<dbReference type="PROSITE" id="PS50222">
    <property type="entry name" value="EF_HAND_2"/>
    <property type="match status" value="1"/>
</dbReference>
<dbReference type="InterPro" id="IPR011992">
    <property type="entry name" value="EF-hand-dom_pair"/>
</dbReference>
<dbReference type="SUPFAM" id="SSF47473">
    <property type="entry name" value="EF-hand"/>
    <property type="match status" value="1"/>
</dbReference>
<name>A0ABP0M3H9_9DINO</name>
<comment type="caution">
    <text evidence="5">The sequence shown here is derived from an EMBL/GenBank/DDBJ whole genome shotgun (WGS) entry which is preliminary data.</text>
</comment>
<evidence type="ECO:0000259" key="4">
    <source>
        <dbReference type="PROSITE" id="PS50222"/>
    </source>
</evidence>